<keyword evidence="3" id="KW-1185">Reference proteome</keyword>
<evidence type="ECO:0000313" key="2">
    <source>
        <dbReference type="EMBL" id="WVZ56301.1"/>
    </source>
</evidence>
<protein>
    <submittedName>
        <fullName evidence="2">Uncharacterized protein</fullName>
    </submittedName>
</protein>
<dbReference type="PANTHER" id="PTHR47481:SF31">
    <property type="entry name" value="OS01G0873500 PROTEIN"/>
    <property type="match status" value="1"/>
</dbReference>
<reference evidence="2 3" key="1">
    <citation type="submission" date="2024-02" db="EMBL/GenBank/DDBJ databases">
        <title>High-quality chromosome-scale genome assembly of Pensacola bahiagrass (Paspalum notatum Flugge var. saurae).</title>
        <authorList>
            <person name="Vega J.M."/>
            <person name="Podio M."/>
            <person name="Orjuela J."/>
            <person name="Siena L.A."/>
            <person name="Pessino S.C."/>
            <person name="Combes M.C."/>
            <person name="Mariac C."/>
            <person name="Albertini E."/>
            <person name="Pupilli F."/>
            <person name="Ortiz J.P.A."/>
            <person name="Leblanc O."/>
        </authorList>
    </citation>
    <scope>NUCLEOTIDE SEQUENCE [LARGE SCALE GENOMIC DNA]</scope>
    <source>
        <strain evidence="2">R1</strain>
        <tissue evidence="2">Leaf</tissue>
    </source>
</reference>
<sequence length="306" mass="34146">MEGAGGNSFIQSRSRAVNTHIALATTQKGNQSITDYVAKMKYLADEMACAGKPLENEELVQYVPTGLDMDYNPVVTSILARTQETSFTEVVSQLLSFEQHIAMYDVGSQSSANVANRGNRGGRGHSRGRAPPGRGGRDGGRGRGGYNNNNPRHNYNNRNTNNHQRPCCQVCHKEGHTADRCWHRFEEDYVPDERHYTSNDQIHRASGVGMHISHVGHSVLHTPDRSLCLNNILHVPRAANNLVSVHHFTSDNNAYLEFHPNFFLVKDEETKKTILRGRCQGEPRPHLAARPPDPAGRLPRRLDSAR</sequence>
<proteinExistence type="predicted"/>
<name>A0AAQ3PZI5_PASNO</name>
<evidence type="ECO:0000313" key="3">
    <source>
        <dbReference type="Proteomes" id="UP001341281"/>
    </source>
</evidence>
<feature type="compositionally biased region" description="Low complexity" evidence="1">
    <location>
        <begin position="146"/>
        <end position="161"/>
    </location>
</feature>
<dbReference type="AlphaFoldDB" id="A0AAQ3PZI5"/>
<dbReference type="EMBL" id="CP144746">
    <property type="protein sequence ID" value="WVZ56301.1"/>
    <property type="molecule type" value="Genomic_DNA"/>
</dbReference>
<organism evidence="2 3">
    <name type="scientific">Paspalum notatum var. saurae</name>
    <dbReference type="NCBI Taxonomy" id="547442"/>
    <lineage>
        <taxon>Eukaryota</taxon>
        <taxon>Viridiplantae</taxon>
        <taxon>Streptophyta</taxon>
        <taxon>Embryophyta</taxon>
        <taxon>Tracheophyta</taxon>
        <taxon>Spermatophyta</taxon>
        <taxon>Magnoliopsida</taxon>
        <taxon>Liliopsida</taxon>
        <taxon>Poales</taxon>
        <taxon>Poaceae</taxon>
        <taxon>PACMAD clade</taxon>
        <taxon>Panicoideae</taxon>
        <taxon>Andropogonodae</taxon>
        <taxon>Paspaleae</taxon>
        <taxon>Paspalinae</taxon>
        <taxon>Paspalum</taxon>
    </lineage>
</organism>
<accession>A0AAQ3PZI5</accession>
<dbReference type="PANTHER" id="PTHR47481">
    <property type="match status" value="1"/>
</dbReference>
<dbReference type="Proteomes" id="UP001341281">
    <property type="component" value="Chromosome 02"/>
</dbReference>
<gene>
    <name evidence="2" type="ORF">U9M48_006851</name>
</gene>
<evidence type="ECO:0000256" key="1">
    <source>
        <dbReference type="SAM" id="MobiDB-lite"/>
    </source>
</evidence>
<feature type="region of interest" description="Disordered" evidence="1">
    <location>
        <begin position="111"/>
        <end position="161"/>
    </location>
</feature>
<feature type="region of interest" description="Disordered" evidence="1">
    <location>
        <begin position="278"/>
        <end position="306"/>
    </location>
</feature>